<dbReference type="STRING" id="153971.AWC19_25410"/>
<dbReference type="OrthoDB" id="4639836at2"/>
<accession>A0A1X1ZYL9</accession>
<feature type="transmembrane region" description="Helical" evidence="1">
    <location>
        <begin position="20"/>
        <end position="42"/>
    </location>
</feature>
<dbReference type="AlphaFoldDB" id="A0A1X1ZYL9"/>
<comment type="caution">
    <text evidence="2">The sequence shown here is derived from an EMBL/GenBank/DDBJ whole genome shotgun (WGS) entry which is preliminary data.</text>
</comment>
<reference evidence="2 3" key="1">
    <citation type="submission" date="2016-01" db="EMBL/GenBank/DDBJ databases">
        <title>The new phylogeny of the genus Mycobacterium.</title>
        <authorList>
            <person name="Tarcisio F."/>
            <person name="Conor M."/>
            <person name="Antonella G."/>
            <person name="Elisabetta G."/>
            <person name="Giulia F.S."/>
            <person name="Sara T."/>
            <person name="Anna F."/>
            <person name="Clotilde B."/>
            <person name="Roberto B."/>
            <person name="Veronica D.S."/>
            <person name="Fabio R."/>
            <person name="Monica P."/>
            <person name="Olivier J."/>
            <person name="Enrico T."/>
            <person name="Nicola S."/>
        </authorList>
    </citation>
    <scope>NUCLEOTIDE SEQUENCE [LARGE SCALE GENOMIC DNA]</scope>
    <source>
        <strain evidence="2 3">DSM 44572</strain>
    </source>
</reference>
<dbReference type="RefSeq" id="WP_085076605.1">
    <property type="nucleotide sequence ID" value="NZ_JACKRZ010000194.1"/>
</dbReference>
<name>A0A1X1ZYL9_9MYCO</name>
<organism evidence="2 3">
    <name type="scientific">Mycobacterium palustre</name>
    <dbReference type="NCBI Taxonomy" id="153971"/>
    <lineage>
        <taxon>Bacteria</taxon>
        <taxon>Bacillati</taxon>
        <taxon>Actinomycetota</taxon>
        <taxon>Actinomycetes</taxon>
        <taxon>Mycobacteriales</taxon>
        <taxon>Mycobacteriaceae</taxon>
        <taxon>Mycobacterium</taxon>
        <taxon>Mycobacterium simiae complex</taxon>
    </lineage>
</organism>
<dbReference type="EMBL" id="LQPJ01000028">
    <property type="protein sequence ID" value="ORW31748.1"/>
    <property type="molecule type" value="Genomic_DNA"/>
</dbReference>
<keyword evidence="1" id="KW-0472">Membrane</keyword>
<evidence type="ECO:0008006" key="4">
    <source>
        <dbReference type="Google" id="ProtNLM"/>
    </source>
</evidence>
<keyword evidence="1" id="KW-0812">Transmembrane</keyword>
<evidence type="ECO:0000313" key="3">
    <source>
        <dbReference type="Proteomes" id="UP000193529"/>
    </source>
</evidence>
<evidence type="ECO:0000256" key="1">
    <source>
        <dbReference type="SAM" id="Phobius"/>
    </source>
</evidence>
<keyword evidence="1" id="KW-1133">Transmembrane helix</keyword>
<sequence length="160" mass="17695">MPDDLLRHVFGPQPYSSCWLWWAVLLGLAVIAWHAGVLVWTLPSYRLRRIPVVRRAHARLIRDRFARRVQGIADEHRAGRTSAPEACAAISRTVRSFLHQATGVRAQYLHAGAVKDEAGASLAAAAPLLARLGNGQFNTEAQVDVADVSARARELIRSWT</sequence>
<proteinExistence type="predicted"/>
<dbReference type="Proteomes" id="UP000193529">
    <property type="component" value="Unassembled WGS sequence"/>
</dbReference>
<gene>
    <name evidence="2" type="ORF">AWC19_25410</name>
</gene>
<evidence type="ECO:0000313" key="2">
    <source>
        <dbReference type="EMBL" id="ORW31748.1"/>
    </source>
</evidence>
<keyword evidence="3" id="KW-1185">Reference proteome</keyword>
<protein>
    <recommendedName>
        <fullName evidence="4">DUF4381 domain-containing protein</fullName>
    </recommendedName>
</protein>